<feature type="transmembrane region" description="Helical" evidence="6">
    <location>
        <begin position="229"/>
        <end position="257"/>
    </location>
</feature>
<feature type="transmembrane region" description="Helical" evidence="6">
    <location>
        <begin position="432"/>
        <end position="450"/>
    </location>
</feature>
<feature type="domain" description="Metallo-beta-lactamase" evidence="7">
    <location>
        <begin position="520"/>
        <end position="707"/>
    </location>
</feature>
<dbReference type="NCBIfam" id="TIGR00361">
    <property type="entry name" value="ComEC_Rec2"/>
    <property type="match status" value="1"/>
</dbReference>
<evidence type="ECO:0000256" key="5">
    <source>
        <dbReference type="ARBA" id="ARBA00023136"/>
    </source>
</evidence>
<keyword evidence="5 6" id="KW-0472">Membrane</keyword>
<dbReference type="Pfam" id="PF03772">
    <property type="entry name" value="Competence"/>
    <property type="match status" value="1"/>
</dbReference>
<comment type="caution">
    <text evidence="8">The sequence shown here is derived from an EMBL/GenBank/DDBJ whole genome shotgun (WGS) entry which is preliminary data.</text>
</comment>
<dbReference type="NCBIfam" id="TIGR00360">
    <property type="entry name" value="ComEC_N-term"/>
    <property type="match status" value="1"/>
</dbReference>
<dbReference type="InterPro" id="IPR001279">
    <property type="entry name" value="Metallo-B-lactamas"/>
</dbReference>
<dbReference type="CDD" id="cd07731">
    <property type="entry name" value="ComA-like_MBL-fold"/>
    <property type="match status" value="1"/>
</dbReference>
<organism evidence="8">
    <name type="scientific">Thiolapillus brandeum</name>
    <dbReference type="NCBI Taxonomy" id="1076588"/>
    <lineage>
        <taxon>Bacteria</taxon>
        <taxon>Pseudomonadati</taxon>
        <taxon>Pseudomonadota</taxon>
        <taxon>Gammaproteobacteria</taxon>
        <taxon>Chromatiales</taxon>
        <taxon>Sedimenticolaceae</taxon>
        <taxon>Thiolapillus</taxon>
    </lineage>
</organism>
<comment type="subcellular location">
    <subcellularLocation>
        <location evidence="1">Cell membrane</location>
        <topology evidence="1">Multi-pass membrane protein</topology>
    </subcellularLocation>
</comment>
<dbReference type="PANTHER" id="PTHR30619:SF1">
    <property type="entry name" value="RECOMBINATION PROTEIN 2"/>
    <property type="match status" value="1"/>
</dbReference>
<accession>A0A831RXS8</accession>
<dbReference type="InterPro" id="IPR035681">
    <property type="entry name" value="ComA-like_MBL"/>
</dbReference>
<dbReference type="AlphaFoldDB" id="A0A831RXS8"/>
<reference evidence="8" key="1">
    <citation type="journal article" date="2020" name="mSystems">
        <title>Genome- and Community-Level Interaction Insights into Carbon Utilization and Element Cycling Functions of Hydrothermarchaeota in Hydrothermal Sediment.</title>
        <authorList>
            <person name="Zhou Z."/>
            <person name="Liu Y."/>
            <person name="Xu W."/>
            <person name="Pan J."/>
            <person name="Luo Z.H."/>
            <person name="Li M."/>
        </authorList>
    </citation>
    <scope>NUCLEOTIDE SEQUENCE [LARGE SCALE GENOMIC DNA]</scope>
    <source>
        <strain evidence="8">HyVt-458</strain>
    </source>
</reference>
<dbReference type="SMART" id="SM00849">
    <property type="entry name" value="Lactamase_B"/>
    <property type="match status" value="1"/>
</dbReference>
<feature type="transmembrane region" description="Helical" evidence="6">
    <location>
        <begin position="48"/>
        <end position="68"/>
    </location>
</feature>
<protein>
    <submittedName>
        <fullName evidence="8">DNA internalization-related competence protein ComEC/Rec2</fullName>
    </submittedName>
</protein>
<feature type="transmembrane region" description="Helical" evidence="6">
    <location>
        <begin position="456"/>
        <end position="476"/>
    </location>
</feature>
<keyword evidence="2" id="KW-1003">Cell membrane</keyword>
<keyword evidence="3 6" id="KW-0812">Transmembrane</keyword>
<proteinExistence type="predicted"/>
<evidence type="ECO:0000256" key="2">
    <source>
        <dbReference type="ARBA" id="ARBA00022475"/>
    </source>
</evidence>
<dbReference type="EMBL" id="DRLF01000264">
    <property type="protein sequence ID" value="HEC06685.1"/>
    <property type="molecule type" value="Genomic_DNA"/>
</dbReference>
<dbReference type="GO" id="GO:0005886">
    <property type="term" value="C:plasma membrane"/>
    <property type="evidence" value="ECO:0007669"/>
    <property type="project" value="UniProtKB-SubCell"/>
</dbReference>
<dbReference type="InterPro" id="IPR052159">
    <property type="entry name" value="Competence_DNA_uptake"/>
</dbReference>
<keyword evidence="4 6" id="KW-1133">Transmembrane helix</keyword>
<feature type="transmembrane region" description="Helical" evidence="6">
    <location>
        <begin position="277"/>
        <end position="294"/>
    </location>
</feature>
<feature type="transmembrane region" description="Helical" evidence="6">
    <location>
        <begin position="398"/>
        <end position="420"/>
    </location>
</feature>
<feature type="transmembrane region" description="Helical" evidence="6">
    <location>
        <begin position="301"/>
        <end position="317"/>
    </location>
</feature>
<dbReference type="Pfam" id="PF00753">
    <property type="entry name" value="Lactamase_B"/>
    <property type="match status" value="1"/>
</dbReference>
<evidence type="ECO:0000259" key="7">
    <source>
        <dbReference type="SMART" id="SM00849"/>
    </source>
</evidence>
<dbReference type="Pfam" id="PF13567">
    <property type="entry name" value="DUF4131"/>
    <property type="match status" value="1"/>
</dbReference>
<evidence type="ECO:0000256" key="4">
    <source>
        <dbReference type="ARBA" id="ARBA00022989"/>
    </source>
</evidence>
<evidence type="ECO:0000256" key="1">
    <source>
        <dbReference type="ARBA" id="ARBA00004651"/>
    </source>
</evidence>
<dbReference type="InterPro" id="IPR004797">
    <property type="entry name" value="Competence_ComEC/Rec2"/>
</dbReference>
<dbReference type="SUPFAM" id="SSF56281">
    <property type="entry name" value="Metallo-hydrolase/oxidoreductase"/>
    <property type="match status" value="1"/>
</dbReference>
<evidence type="ECO:0000256" key="6">
    <source>
        <dbReference type="SAM" id="Phobius"/>
    </source>
</evidence>
<feature type="transmembrane region" description="Helical" evidence="6">
    <location>
        <begin position="483"/>
        <end position="500"/>
    </location>
</feature>
<feature type="transmembrane region" description="Helical" evidence="6">
    <location>
        <begin position="365"/>
        <end position="386"/>
    </location>
</feature>
<dbReference type="Gene3D" id="3.60.15.10">
    <property type="entry name" value="Ribonuclease Z/Hydroxyacylglutathione hydrolase-like"/>
    <property type="match status" value="1"/>
</dbReference>
<feature type="transmembrane region" description="Helical" evidence="6">
    <location>
        <begin position="337"/>
        <end position="358"/>
    </location>
</feature>
<dbReference type="GO" id="GO:0030420">
    <property type="term" value="P:establishment of competence for transformation"/>
    <property type="evidence" value="ECO:0007669"/>
    <property type="project" value="InterPro"/>
</dbReference>
<dbReference type="InterPro" id="IPR025405">
    <property type="entry name" value="DUF4131"/>
</dbReference>
<dbReference type="PANTHER" id="PTHR30619">
    <property type="entry name" value="DNA INTERNALIZATION/COMPETENCE PROTEIN COMEC/REC2"/>
    <property type="match status" value="1"/>
</dbReference>
<evidence type="ECO:0000256" key="3">
    <source>
        <dbReference type="ARBA" id="ARBA00022692"/>
    </source>
</evidence>
<sequence>MMLMPVIAAAGVLLGVAGFQQLSFLPDARWFLPLLPVLWWARRFPAALFPLALLAGFTWSHASALLHAPREIPPVFLKDTLTAEGVVLGLPDVNAHRTRFFFLADSLEMANRRLNGRWKLRLSWYREAPHLKPGERWRLPLRLKQAHGYRSPGAFDYEGWLYAQGVRYTGYVRGNQVLRLGKAGLSLDILRQELGKLIDRAESSEAAAAVLKALVTGDRSGLTREQKQLFSLTGTSHLMAISGLHIGLVSGLVYFLFRGFWCLLPGVCARWPAPVAAVFPAVLAGLAYAALAGFSVPARRALIMLVLVFLGVLYRRRVSSPAVLALALMLVLFLDPLAVNSAGFWLSFTAVAAIFWAARLGRKFSWLWLQFGIAAALAPVLVWQQLPVSPVGPLVNMLAIPLFSLLVVPMALGAVVLCLLMPDAGTGLLKAAGWLVDGFLAFLGKVATLVPDWPLLSLPVEVAIVLMLVSVLVAGLAWRWRPAWAGPAVLPGILAAVVWFQRMPAPVPGSFSFTLLDVGQGLSAVVRTARHLLVFDTGPSFPSGFNTGEAVLLPWLRLQGVAGVDVLMLSHGDTDHIGGTTGLLRGFPVSAILSGEPLSLPGKVISQCHAGQLWWWDGVRFEVLYPPAGTVQEGNNASCVLKVSSKGQSVLLTGDIEEAAEKWLLQHAGERLVSDLVIAAHHGSSSSSTPAFVRGVRARQVLYSAGRDNRWGFPRPEVVARWRAAGAREANTADGGTLEALLGVTERESVVVWSAQRRRYWHR</sequence>
<name>A0A831RXS8_9GAMM</name>
<dbReference type="Proteomes" id="UP000886339">
    <property type="component" value="Unassembled WGS sequence"/>
</dbReference>
<dbReference type="InterPro" id="IPR036866">
    <property type="entry name" value="RibonucZ/Hydroxyglut_hydro"/>
</dbReference>
<evidence type="ECO:0000313" key="8">
    <source>
        <dbReference type="EMBL" id="HEC06685.1"/>
    </source>
</evidence>
<dbReference type="InterPro" id="IPR004477">
    <property type="entry name" value="ComEC_N"/>
</dbReference>
<gene>
    <name evidence="8" type="ORF">ENJ12_07525</name>
</gene>